<dbReference type="Pfam" id="PF00551">
    <property type="entry name" value="Formyl_trans_N"/>
    <property type="match status" value="1"/>
</dbReference>
<dbReference type="PANTHER" id="PTHR11138">
    <property type="entry name" value="METHIONYL-TRNA FORMYLTRANSFERASE"/>
    <property type="match status" value="1"/>
</dbReference>
<comment type="similarity">
    <text evidence="1 5">Belongs to the Fmt family.</text>
</comment>
<evidence type="ECO:0000256" key="5">
    <source>
        <dbReference type="HAMAP-Rule" id="MF_00182"/>
    </source>
</evidence>
<dbReference type="STRING" id="1806891.Cs308_0280"/>
<keyword evidence="9" id="KW-1185">Reference proteome</keyword>
<dbReference type="KEGG" id="csaz:Cs308_0280"/>
<dbReference type="Proteomes" id="UP000078162">
    <property type="component" value="Chromosome"/>
</dbReference>
<evidence type="ECO:0000256" key="3">
    <source>
        <dbReference type="ARBA" id="ARBA00022679"/>
    </source>
</evidence>
<feature type="binding site" evidence="5">
    <location>
        <begin position="111"/>
        <end position="114"/>
    </location>
    <ligand>
        <name>(6S)-5,6,7,8-tetrahydrofolate</name>
        <dbReference type="ChEBI" id="CHEBI:57453"/>
    </ligand>
</feature>
<dbReference type="InterPro" id="IPR005794">
    <property type="entry name" value="Fmt"/>
</dbReference>
<name>A0A1A9HVK4_9CHLA</name>
<dbReference type="RefSeq" id="WP_066481651.1">
    <property type="nucleotide sequence ID" value="NZ_CP014639.1"/>
</dbReference>
<evidence type="ECO:0000313" key="8">
    <source>
        <dbReference type="EMBL" id="ANH78451.1"/>
    </source>
</evidence>
<dbReference type="InterPro" id="IPR005793">
    <property type="entry name" value="Formyl_trans_C"/>
</dbReference>
<comment type="function">
    <text evidence="5">Attaches a formyl group to the free amino group of methionyl-tRNA(fMet). The formyl group appears to play a dual role in the initiator identity of N-formylmethionyl-tRNA by promoting its recognition by IF2 and preventing the misappropriation of this tRNA by the elongation apparatus.</text>
</comment>
<evidence type="ECO:0000313" key="9">
    <source>
        <dbReference type="Proteomes" id="UP000078162"/>
    </source>
</evidence>
<proteinExistence type="inferred from homology"/>
<dbReference type="CDD" id="cd08646">
    <property type="entry name" value="FMT_core_Met-tRNA-FMT_N"/>
    <property type="match status" value="1"/>
</dbReference>
<comment type="catalytic activity">
    <reaction evidence="5">
        <text>L-methionyl-tRNA(fMet) + (6R)-10-formyltetrahydrofolate = N-formyl-L-methionyl-tRNA(fMet) + (6S)-5,6,7,8-tetrahydrofolate + H(+)</text>
        <dbReference type="Rhea" id="RHEA:24380"/>
        <dbReference type="Rhea" id="RHEA-COMP:9952"/>
        <dbReference type="Rhea" id="RHEA-COMP:9953"/>
        <dbReference type="ChEBI" id="CHEBI:15378"/>
        <dbReference type="ChEBI" id="CHEBI:57453"/>
        <dbReference type="ChEBI" id="CHEBI:78530"/>
        <dbReference type="ChEBI" id="CHEBI:78844"/>
        <dbReference type="ChEBI" id="CHEBI:195366"/>
        <dbReference type="EC" id="2.1.2.9"/>
    </reaction>
</comment>
<reference evidence="8 9" key="1">
    <citation type="submission" date="2016-03" db="EMBL/GenBank/DDBJ databases">
        <title>Culture-independent genomics supports pathogen discovery for uncultivable bacteria within the genus Chlamydia.</title>
        <authorList>
            <person name="Taylor-Brown A."/>
            <person name="Bachmann N.L."/>
            <person name="Borel N."/>
            <person name="Polkinghorne A."/>
        </authorList>
    </citation>
    <scope>NUCLEOTIDE SEQUENCE [LARGE SCALE GENOMIC DNA]</scope>
    <source>
        <strain evidence="8 9">2742-308</strain>
    </source>
</reference>
<sequence length="322" mass="35266">MSLKVVYFGTPQFAATVLEGLLAQDVHIVGVVSRADKPQKRSSQLIPSPVKMLALQHKLPLLQPNKASDPEFMQQLRLWNADVFLVVAYGAILCQTVLDIPRYGCYNLHAGLLPAYRGAAPIQRCIIDGATESGNTVIHMDAGMDTGDIVNTTYLPIGPDMTAGELALGLAEQGPDVLIKTLQQIEKNTLQPIPQDSTLATVAPKLSKEEGQIFWNQPAKKVYAHIRGVTPIPGAWTLFSFLNTSPKRLIIRKATLAAEKGSYGQSGTLLVTNKQNLLIACFEGAMYLHQVQIEGKSVMDIKIFLNGYPEEKIKIVFSLHNH</sequence>
<dbReference type="PATRIC" id="fig|1806891.3.peg.272"/>
<dbReference type="Pfam" id="PF02911">
    <property type="entry name" value="Formyl_trans_C"/>
    <property type="match status" value="1"/>
</dbReference>
<dbReference type="InterPro" id="IPR044135">
    <property type="entry name" value="Met-tRNA-FMT_C"/>
</dbReference>
<organism evidence="8 9">
    <name type="scientific">Candidatus Chlamydia sanziniae</name>
    <dbReference type="NCBI Taxonomy" id="1806891"/>
    <lineage>
        <taxon>Bacteria</taxon>
        <taxon>Pseudomonadati</taxon>
        <taxon>Chlamydiota</taxon>
        <taxon>Chlamydiia</taxon>
        <taxon>Chlamydiales</taxon>
        <taxon>Chlamydiaceae</taxon>
        <taxon>Chlamydia/Chlamydophila group</taxon>
        <taxon>Chlamydia</taxon>
    </lineage>
</organism>
<feature type="domain" description="Formyl transferase N-terminal" evidence="6">
    <location>
        <begin position="4"/>
        <end position="181"/>
    </location>
</feature>
<dbReference type="EC" id="2.1.2.9" evidence="2 5"/>
<dbReference type="CDD" id="cd08704">
    <property type="entry name" value="Met_tRNA_FMT_C"/>
    <property type="match status" value="1"/>
</dbReference>
<dbReference type="InterPro" id="IPR041711">
    <property type="entry name" value="Met-tRNA-FMT_N"/>
</dbReference>
<protein>
    <recommendedName>
        <fullName evidence="2 5">Methionyl-tRNA formyltransferase</fullName>
        <ecNumber evidence="2 5">2.1.2.9</ecNumber>
    </recommendedName>
</protein>
<accession>A0A1A9HVK4</accession>
<feature type="domain" description="Formyl transferase C-terminal" evidence="7">
    <location>
        <begin position="205"/>
        <end position="308"/>
    </location>
</feature>
<dbReference type="GO" id="GO:0004479">
    <property type="term" value="F:methionyl-tRNA formyltransferase activity"/>
    <property type="evidence" value="ECO:0007669"/>
    <property type="project" value="UniProtKB-UniRule"/>
</dbReference>
<evidence type="ECO:0000259" key="6">
    <source>
        <dbReference type="Pfam" id="PF00551"/>
    </source>
</evidence>
<evidence type="ECO:0000256" key="2">
    <source>
        <dbReference type="ARBA" id="ARBA00012261"/>
    </source>
</evidence>
<keyword evidence="3 5" id="KW-0808">Transferase</keyword>
<dbReference type="InterPro" id="IPR002376">
    <property type="entry name" value="Formyl_transf_N"/>
</dbReference>
<evidence type="ECO:0000256" key="1">
    <source>
        <dbReference type="ARBA" id="ARBA00010699"/>
    </source>
</evidence>
<dbReference type="OrthoDB" id="9802815at2"/>
<evidence type="ECO:0000256" key="4">
    <source>
        <dbReference type="ARBA" id="ARBA00022917"/>
    </source>
</evidence>
<dbReference type="HAMAP" id="MF_00182">
    <property type="entry name" value="Formyl_trans"/>
    <property type="match status" value="1"/>
</dbReference>
<dbReference type="GO" id="GO:0005829">
    <property type="term" value="C:cytosol"/>
    <property type="evidence" value="ECO:0007669"/>
    <property type="project" value="TreeGrafter"/>
</dbReference>
<dbReference type="SUPFAM" id="SSF53328">
    <property type="entry name" value="Formyltransferase"/>
    <property type="match status" value="1"/>
</dbReference>
<dbReference type="InterPro" id="IPR011034">
    <property type="entry name" value="Formyl_transferase-like_C_sf"/>
</dbReference>
<dbReference type="PANTHER" id="PTHR11138:SF5">
    <property type="entry name" value="METHIONYL-TRNA FORMYLTRANSFERASE, MITOCHONDRIAL"/>
    <property type="match status" value="1"/>
</dbReference>
<dbReference type="Gene3D" id="3.40.50.12230">
    <property type="match status" value="1"/>
</dbReference>
<keyword evidence="4 5" id="KW-0648">Protein biosynthesis</keyword>
<gene>
    <name evidence="5" type="primary">fmt</name>
    <name evidence="8" type="ORF">Cs308_0280</name>
</gene>
<evidence type="ECO:0000259" key="7">
    <source>
        <dbReference type="Pfam" id="PF02911"/>
    </source>
</evidence>
<dbReference type="InterPro" id="IPR036477">
    <property type="entry name" value="Formyl_transf_N_sf"/>
</dbReference>
<dbReference type="AlphaFoldDB" id="A0A1A9HVK4"/>
<dbReference type="EMBL" id="CP014639">
    <property type="protein sequence ID" value="ANH78451.1"/>
    <property type="molecule type" value="Genomic_DNA"/>
</dbReference>
<dbReference type="SUPFAM" id="SSF50486">
    <property type="entry name" value="FMT C-terminal domain-like"/>
    <property type="match status" value="1"/>
</dbReference>
<dbReference type="NCBIfam" id="TIGR00460">
    <property type="entry name" value="fmt"/>
    <property type="match status" value="1"/>
</dbReference>